<accession>A0A1J1IHC6</accession>
<dbReference type="Proteomes" id="UP000183832">
    <property type="component" value="Unassembled WGS sequence"/>
</dbReference>
<sequence>MLKNSNDFKWKEKANEKIKGSDFLLSDKSIHEIQQKLAPMGRLKHKSQILLYPLLTFLKEVKVALEVLMNWDKFISVAPYENQLIKVSTEQNRTRGYNNKIEIEKFKKNSIQCENLCVTN</sequence>
<dbReference type="AlphaFoldDB" id="A0A1J1IHC6"/>
<gene>
    <name evidence="1" type="ORF">CLUMA_CG013025</name>
</gene>
<name>A0A1J1IHC6_9DIPT</name>
<keyword evidence="2" id="KW-1185">Reference proteome</keyword>
<evidence type="ECO:0000313" key="2">
    <source>
        <dbReference type="Proteomes" id="UP000183832"/>
    </source>
</evidence>
<reference evidence="1 2" key="1">
    <citation type="submission" date="2015-04" db="EMBL/GenBank/DDBJ databases">
        <authorList>
            <person name="Syromyatnikov M.Y."/>
            <person name="Popov V.N."/>
        </authorList>
    </citation>
    <scope>NUCLEOTIDE SEQUENCE [LARGE SCALE GENOMIC DNA]</scope>
</reference>
<evidence type="ECO:0000313" key="1">
    <source>
        <dbReference type="EMBL" id="CRK99653.1"/>
    </source>
</evidence>
<dbReference type="EMBL" id="CVRI01000052">
    <property type="protein sequence ID" value="CRK99653.1"/>
    <property type="molecule type" value="Genomic_DNA"/>
</dbReference>
<organism evidence="1 2">
    <name type="scientific">Clunio marinus</name>
    <dbReference type="NCBI Taxonomy" id="568069"/>
    <lineage>
        <taxon>Eukaryota</taxon>
        <taxon>Metazoa</taxon>
        <taxon>Ecdysozoa</taxon>
        <taxon>Arthropoda</taxon>
        <taxon>Hexapoda</taxon>
        <taxon>Insecta</taxon>
        <taxon>Pterygota</taxon>
        <taxon>Neoptera</taxon>
        <taxon>Endopterygota</taxon>
        <taxon>Diptera</taxon>
        <taxon>Nematocera</taxon>
        <taxon>Chironomoidea</taxon>
        <taxon>Chironomidae</taxon>
        <taxon>Clunio</taxon>
    </lineage>
</organism>
<protein>
    <submittedName>
        <fullName evidence="1">CLUMA_CG013025, isoform A</fullName>
    </submittedName>
</protein>
<proteinExistence type="predicted"/>